<accession>A0A2K9NHU0</accession>
<evidence type="ECO:0000313" key="1">
    <source>
        <dbReference type="EMBL" id="AUN32649.1"/>
    </source>
</evidence>
<dbReference type="KEGG" id="ncb:C0V82_20225"/>
<organism evidence="1 2">
    <name type="scientific">Niveispirillum cyanobacteriorum</name>
    <dbReference type="NCBI Taxonomy" id="1612173"/>
    <lineage>
        <taxon>Bacteria</taxon>
        <taxon>Pseudomonadati</taxon>
        <taxon>Pseudomonadota</taxon>
        <taxon>Alphaproteobacteria</taxon>
        <taxon>Rhodospirillales</taxon>
        <taxon>Azospirillaceae</taxon>
        <taxon>Niveispirillum</taxon>
    </lineage>
</organism>
<sequence length="72" mass="7924">MSDKVLVDQFRRIRLSRLPPVIQGDLLFSAPIAETALLFTRISPFRPAGGDAGRSFLAYAAVITRCCGDEQK</sequence>
<keyword evidence="2" id="KW-1185">Reference proteome</keyword>
<reference evidence="1 2" key="1">
    <citation type="submission" date="2017-12" db="EMBL/GenBank/DDBJ databases">
        <title>Genomes of bacteria within cyanobacterial aggregates.</title>
        <authorList>
            <person name="Cai H."/>
        </authorList>
    </citation>
    <scope>NUCLEOTIDE SEQUENCE [LARGE SCALE GENOMIC DNA]</scope>
    <source>
        <strain evidence="1 2">TH16</strain>
    </source>
</reference>
<dbReference type="Proteomes" id="UP000234752">
    <property type="component" value="Chromosome eg_2"/>
</dbReference>
<proteinExistence type="predicted"/>
<evidence type="ECO:0000313" key="2">
    <source>
        <dbReference type="Proteomes" id="UP000234752"/>
    </source>
</evidence>
<dbReference type="AlphaFoldDB" id="A0A2K9NHU0"/>
<protein>
    <submittedName>
        <fullName evidence="1">Uncharacterized protein</fullName>
    </submittedName>
</protein>
<gene>
    <name evidence="1" type="ORF">C0V82_20225</name>
</gene>
<name>A0A2K9NHU0_9PROT</name>
<dbReference type="EMBL" id="CP025612">
    <property type="protein sequence ID" value="AUN32649.1"/>
    <property type="molecule type" value="Genomic_DNA"/>
</dbReference>